<reference evidence="1 2" key="1">
    <citation type="submission" date="2018-03" db="EMBL/GenBank/DDBJ databases">
        <authorList>
            <person name="Keele B.F."/>
        </authorList>
    </citation>
    <scope>NUCLEOTIDE SEQUENCE [LARGE SCALE GENOMIC DNA]</scope>
    <source>
        <strain evidence="1 2">D20</strain>
    </source>
</reference>
<organism evidence="1 2">
    <name type="scientific">Pseudothauera lacus</name>
    <dbReference type="NCBI Taxonomy" id="2136175"/>
    <lineage>
        <taxon>Bacteria</taxon>
        <taxon>Pseudomonadati</taxon>
        <taxon>Pseudomonadota</taxon>
        <taxon>Betaproteobacteria</taxon>
        <taxon>Rhodocyclales</taxon>
        <taxon>Zoogloeaceae</taxon>
        <taxon>Pseudothauera</taxon>
    </lineage>
</organism>
<dbReference type="EMBL" id="PZKC01000009">
    <property type="protein sequence ID" value="PTD95900.1"/>
    <property type="molecule type" value="Genomic_DNA"/>
</dbReference>
<evidence type="ECO:0000313" key="2">
    <source>
        <dbReference type="Proteomes" id="UP000241193"/>
    </source>
</evidence>
<reference evidence="1 2" key="2">
    <citation type="submission" date="2018-04" db="EMBL/GenBank/DDBJ databases">
        <title>Thauera lacus sp. nov., isolated from an saline lake in Inner Mongolia, China.</title>
        <authorList>
            <person name="Liang Q.-Y."/>
        </authorList>
    </citation>
    <scope>NUCLEOTIDE SEQUENCE [LARGE SCALE GENOMIC DNA]</scope>
    <source>
        <strain evidence="1 2">D20</strain>
    </source>
</reference>
<accession>A0A2T4IDQ8</accession>
<keyword evidence="2" id="KW-1185">Reference proteome</keyword>
<protein>
    <submittedName>
        <fullName evidence="1">Type VI secretion system-associated protein TagF</fullName>
    </submittedName>
</protein>
<proteinExistence type="predicted"/>
<dbReference type="Proteomes" id="UP000241193">
    <property type="component" value="Unassembled WGS sequence"/>
</dbReference>
<sequence>MNARQDLTATAYFGKLPTRGDFVKGGNHPQLINRLDRWVSAAMEMMSEDPRWKIAYGELQPWDFAFIGARMPVAVCGHLRPSQDSSGRRFPLLAAALVERSDNLLFRCAPLAFAALWCRFATHVGEACGAAEAGPALSEIIRAPSAEALSDGLRDDPLGHFARQHTLAGLGSALALDGLRPDVRRIMLAIGLLLRPLQVAGMPPADKGLNLPLPVDPVLRPAVAALWLYMVSAFLRRGSAELQLLIGIHQGHPRLLLGFNGASPRTLLGALLPGCADEHLIRLDDPEWVDSHPELRSHYGVAKLAAYLSQPAITLEAALNTFREVFLGE</sequence>
<dbReference type="InterPro" id="IPR017748">
    <property type="entry name" value="TagF"/>
</dbReference>
<dbReference type="InterPro" id="IPR038225">
    <property type="entry name" value="TagF_sf"/>
</dbReference>
<evidence type="ECO:0000313" key="1">
    <source>
        <dbReference type="EMBL" id="PTD95900.1"/>
    </source>
</evidence>
<dbReference type="RefSeq" id="WP_107493866.1">
    <property type="nucleotide sequence ID" value="NZ_PZKC01000009.1"/>
</dbReference>
<dbReference type="NCBIfam" id="TIGR03373">
    <property type="entry name" value="VI_minor_4"/>
    <property type="match status" value="1"/>
</dbReference>
<gene>
    <name evidence="1" type="primary">tagF</name>
    <name evidence="1" type="ORF">C8261_11495</name>
</gene>
<name>A0A2T4IDQ8_9RHOO</name>
<dbReference type="OrthoDB" id="9801841at2"/>
<dbReference type="AlphaFoldDB" id="A0A2T4IDQ8"/>
<dbReference type="Pfam" id="PF09867">
    <property type="entry name" value="TagF_N"/>
    <property type="match status" value="1"/>
</dbReference>
<comment type="caution">
    <text evidence="1">The sequence shown here is derived from an EMBL/GenBank/DDBJ whole genome shotgun (WGS) entry which is preliminary data.</text>
</comment>
<dbReference type="Gene3D" id="3.40.1730.10">
    <property type="entry name" value="pa0076 domain"/>
    <property type="match status" value="1"/>
</dbReference>